<dbReference type="CDD" id="cd02012">
    <property type="entry name" value="TPP_TK"/>
    <property type="match status" value="1"/>
</dbReference>
<comment type="cofactor">
    <cofactor evidence="1">
        <name>thiamine diphosphate</name>
        <dbReference type="ChEBI" id="CHEBI:58937"/>
    </cofactor>
</comment>
<dbReference type="AlphaFoldDB" id="A0A1I4ZX08"/>
<dbReference type="SUPFAM" id="SSF52518">
    <property type="entry name" value="Thiamin diphosphate-binding fold (THDP-binding)"/>
    <property type="match status" value="1"/>
</dbReference>
<dbReference type="RefSeq" id="WP_074911206.1">
    <property type="nucleotide sequence ID" value="NZ_FOVK01000002.1"/>
</dbReference>
<keyword evidence="3" id="KW-0786">Thiamine pyrophosphate</keyword>
<dbReference type="Proteomes" id="UP000181899">
    <property type="component" value="Unassembled WGS sequence"/>
</dbReference>
<dbReference type="OrthoDB" id="8732661at2"/>
<dbReference type="Gene3D" id="3.40.50.970">
    <property type="match status" value="1"/>
</dbReference>
<evidence type="ECO:0000313" key="5">
    <source>
        <dbReference type="EMBL" id="SFN54747.1"/>
    </source>
</evidence>
<dbReference type="InterPro" id="IPR029061">
    <property type="entry name" value="THDP-binding"/>
</dbReference>
<protein>
    <submittedName>
        <fullName evidence="5">Transketolase subunit A</fullName>
    </submittedName>
</protein>
<keyword evidence="6" id="KW-1185">Reference proteome</keyword>
<gene>
    <name evidence="5" type="ORF">SAMN04488695_102199</name>
</gene>
<evidence type="ECO:0000259" key="4">
    <source>
        <dbReference type="Pfam" id="PF00456"/>
    </source>
</evidence>
<dbReference type="Pfam" id="PF00456">
    <property type="entry name" value="Transketolase_N"/>
    <property type="match status" value="1"/>
</dbReference>
<evidence type="ECO:0000256" key="3">
    <source>
        <dbReference type="ARBA" id="ARBA00023052"/>
    </source>
</evidence>
<accession>A0A1I4ZX08</accession>
<dbReference type="PANTHER" id="PTHR47514">
    <property type="entry name" value="TRANSKETOLASE N-TERMINAL SECTION-RELATED"/>
    <property type="match status" value="1"/>
</dbReference>
<dbReference type="InterPro" id="IPR005474">
    <property type="entry name" value="Transketolase_N"/>
</dbReference>
<reference evidence="5 6" key="1">
    <citation type="submission" date="2016-10" db="EMBL/GenBank/DDBJ databases">
        <authorList>
            <person name="de Groot N.N."/>
        </authorList>
    </citation>
    <scope>NUCLEOTIDE SEQUENCE [LARGE SCALE GENOMIC DNA]</scope>
    <source>
        <strain evidence="5 6">ML2</strain>
    </source>
</reference>
<dbReference type="EMBL" id="FOVK01000002">
    <property type="protein sequence ID" value="SFN54747.1"/>
    <property type="molecule type" value="Genomic_DNA"/>
</dbReference>
<dbReference type="PANTHER" id="PTHR47514:SF1">
    <property type="entry name" value="TRANSKETOLASE N-TERMINAL SECTION-RELATED"/>
    <property type="match status" value="1"/>
</dbReference>
<sequence>MQTINYRILEEKAKEIRMMILEQIAVPGQGHVGGSFSSVEVMVALYNGIMNIDPENPQMENRDRFVLSKGHAGPGLYAVLAERGYFDRKMLLTLNQSNTNLPSHADMNRTPGVDMTTGSLGQGISCAVGMAYASKLKEDGATVYCMVGDGEAQEGQVWEAALAAANFKLDNLVVFMDYNKLQLDGSLEDIVDMGNMEKKWEAFGFDTYSIDGHCYEEIFSTVDKAKTVKGKPSMIVLNTVKGKGVKSIEDLGFKNHSMPVTKELIEEANVELFGRSDRTWL</sequence>
<comment type="similarity">
    <text evidence="2">Belongs to the transketolase family.</text>
</comment>
<name>A0A1I4ZX08_9CLOT</name>
<evidence type="ECO:0000256" key="2">
    <source>
        <dbReference type="ARBA" id="ARBA00007131"/>
    </source>
</evidence>
<evidence type="ECO:0000313" key="6">
    <source>
        <dbReference type="Proteomes" id="UP000181899"/>
    </source>
</evidence>
<proteinExistence type="inferred from homology"/>
<organism evidence="5 6">
    <name type="scientific">Proteiniclasticum ruminis</name>
    <dbReference type="NCBI Taxonomy" id="398199"/>
    <lineage>
        <taxon>Bacteria</taxon>
        <taxon>Bacillati</taxon>
        <taxon>Bacillota</taxon>
        <taxon>Clostridia</taxon>
        <taxon>Eubacteriales</taxon>
        <taxon>Clostridiaceae</taxon>
        <taxon>Proteiniclasticum</taxon>
    </lineage>
</organism>
<evidence type="ECO:0000256" key="1">
    <source>
        <dbReference type="ARBA" id="ARBA00001964"/>
    </source>
</evidence>
<feature type="domain" description="Transketolase N-terminal" evidence="4">
    <location>
        <begin position="11"/>
        <end position="267"/>
    </location>
</feature>